<name>A0A7Y2KM47_SPHPI</name>
<dbReference type="Proteomes" id="UP000550136">
    <property type="component" value="Unassembled WGS sequence"/>
</dbReference>
<dbReference type="Gene3D" id="3.40.1580.10">
    <property type="entry name" value="SMI1/KNR4-like"/>
    <property type="match status" value="1"/>
</dbReference>
<proteinExistence type="predicted"/>
<sequence length="158" mass="16925">MDINKNYRIFSYGPPATPSDIARFVQQYEPVPSGYVELVNKATGIVLLWNLRGELRLWGPDEAIGMNEAYGVSVNLPGAVAIGDNGGGELIIHGDGPSGAGLYLVDTGSLFLDDDAPWLAPDLKALLEQGEGADLVCRSEPIDPATLGAPIFYEKDYD</sequence>
<organism evidence="1 2">
    <name type="scientific">Sphingomonas paucimobilis</name>
    <name type="common">Pseudomonas paucimobilis</name>
    <dbReference type="NCBI Taxonomy" id="13689"/>
    <lineage>
        <taxon>Bacteria</taxon>
        <taxon>Pseudomonadati</taxon>
        <taxon>Pseudomonadota</taxon>
        <taxon>Alphaproteobacteria</taxon>
        <taxon>Sphingomonadales</taxon>
        <taxon>Sphingomonadaceae</taxon>
        <taxon>Sphingomonas</taxon>
    </lineage>
</organism>
<dbReference type="SUPFAM" id="SSF160631">
    <property type="entry name" value="SMI1/KNR4-like"/>
    <property type="match status" value="1"/>
</dbReference>
<dbReference type="EMBL" id="JABEOU010000014">
    <property type="protein sequence ID" value="NNG56494.1"/>
    <property type="molecule type" value="Genomic_DNA"/>
</dbReference>
<accession>A0A7Y2KM47</accession>
<reference evidence="1 2" key="1">
    <citation type="submission" date="2020-05" db="EMBL/GenBank/DDBJ databases">
        <title>Draft Genome Sequences of Sphingomonas sp. Isolated from the International Space Station.</title>
        <authorList>
            <person name="Bijlani S."/>
            <person name="Singh N.K."/>
            <person name="Mason C.E."/>
            <person name="Wang C.C."/>
            <person name="Venkateswaran K."/>
        </authorList>
    </citation>
    <scope>NUCLEOTIDE SEQUENCE [LARGE SCALE GENOMIC DNA]</scope>
    <source>
        <strain evidence="1 2">FKI-L5-BR-P1</strain>
    </source>
</reference>
<gene>
    <name evidence="1" type="ORF">HKX06_03740</name>
</gene>
<dbReference type="AlphaFoldDB" id="A0A7Y2KM47"/>
<protein>
    <submittedName>
        <fullName evidence="1">SMI1/KNR4 family protein</fullName>
    </submittedName>
</protein>
<comment type="caution">
    <text evidence="1">The sequence shown here is derived from an EMBL/GenBank/DDBJ whole genome shotgun (WGS) entry which is preliminary data.</text>
</comment>
<evidence type="ECO:0000313" key="2">
    <source>
        <dbReference type="Proteomes" id="UP000550136"/>
    </source>
</evidence>
<evidence type="ECO:0000313" key="1">
    <source>
        <dbReference type="EMBL" id="NNG56494.1"/>
    </source>
</evidence>
<dbReference type="InterPro" id="IPR037883">
    <property type="entry name" value="Knr4/Smi1-like_sf"/>
</dbReference>